<evidence type="ECO:0000256" key="1">
    <source>
        <dbReference type="SAM" id="MobiDB-lite"/>
    </source>
</evidence>
<name>A0A1H5WHA5_NITMU</name>
<sequence length="81" mass="9349">MILLQTRPPGSPSDRESRDAQEGHRVFRMFYYNVRALFGCRYFLRLATTRSRISGVNMSSMAKPIFPPGTTMVFGREMNEL</sequence>
<organism evidence="2 3">
    <name type="scientific">Nitrosospira multiformis (strain ATCC 25196 / NCIMB 11849 / C 71)</name>
    <dbReference type="NCBI Taxonomy" id="323848"/>
    <lineage>
        <taxon>Bacteria</taxon>
        <taxon>Pseudomonadati</taxon>
        <taxon>Pseudomonadota</taxon>
        <taxon>Betaproteobacteria</taxon>
        <taxon>Nitrosomonadales</taxon>
        <taxon>Nitrosomonadaceae</taxon>
        <taxon>Nitrosospira</taxon>
    </lineage>
</organism>
<evidence type="ECO:0000313" key="2">
    <source>
        <dbReference type="EMBL" id="SEF98207.1"/>
    </source>
</evidence>
<proteinExistence type="predicted"/>
<evidence type="ECO:0000313" key="3">
    <source>
        <dbReference type="Proteomes" id="UP000236751"/>
    </source>
</evidence>
<dbReference type="Proteomes" id="UP000236751">
    <property type="component" value="Unassembled WGS sequence"/>
</dbReference>
<gene>
    <name evidence="2" type="ORF">SAMN05216403_11934</name>
</gene>
<dbReference type="EMBL" id="FNVK01000019">
    <property type="protein sequence ID" value="SEF98207.1"/>
    <property type="molecule type" value="Genomic_DNA"/>
</dbReference>
<feature type="region of interest" description="Disordered" evidence="1">
    <location>
        <begin position="1"/>
        <end position="21"/>
    </location>
</feature>
<protein>
    <submittedName>
        <fullName evidence="2">Uncharacterized protein</fullName>
    </submittedName>
</protein>
<reference evidence="2 3" key="1">
    <citation type="submission" date="2016-10" db="EMBL/GenBank/DDBJ databases">
        <authorList>
            <person name="de Groot N.N."/>
        </authorList>
    </citation>
    <scope>NUCLEOTIDE SEQUENCE [LARGE SCALE GENOMIC DNA]</scope>
    <source>
        <strain evidence="2 3">Nl13</strain>
    </source>
</reference>
<accession>A0A1H5WHA5</accession>
<dbReference type="AlphaFoldDB" id="A0A1H5WHA5"/>